<comment type="caution">
    <text evidence="1">The sequence shown here is derived from an EMBL/GenBank/DDBJ whole genome shotgun (WGS) entry which is preliminary data.</text>
</comment>
<organism evidence="1 2">
    <name type="scientific">Pseudomonas prosekii</name>
    <dbReference type="NCBI Taxonomy" id="1148509"/>
    <lineage>
        <taxon>Bacteria</taxon>
        <taxon>Pseudomonadati</taxon>
        <taxon>Pseudomonadota</taxon>
        <taxon>Gammaproteobacteria</taxon>
        <taxon>Pseudomonadales</taxon>
        <taxon>Pseudomonadaceae</taxon>
        <taxon>Pseudomonas</taxon>
    </lineage>
</organism>
<dbReference type="RefSeq" id="WP_109521224.1">
    <property type="nucleotide sequence ID" value="NZ_QFAW01000019.1"/>
</dbReference>
<dbReference type="Proteomes" id="UP000245056">
    <property type="component" value="Unassembled WGS sequence"/>
</dbReference>
<protein>
    <submittedName>
        <fullName evidence="1">Uncharacterized protein</fullName>
    </submittedName>
</protein>
<name>A0A2U2D6U7_9PSED</name>
<dbReference type="EMBL" id="QFAW01000019">
    <property type="protein sequence ID" value="PWE43688.1"/>
    <property type="molecule type" value="Genomic_DNA"/>
</dbReference>
<evidence type="ECO:0000313" key="2">
    <source>
        <dbReference type="Proteomes" id="UP000245056"/>
    </source>
</evidence>
<dbReference type="AlphaFoldDB" id="A0A2U2D6U7"/>
<proteinExistence type="predicted"/>
<sequence length="158" mass="17234">MTRRYVSLVVVGEVITVVNAEVPDDNKQPITIHSDTTWNLQKGDRGPALAVLHQRCAGYLTEHKVDQVVIKASALPTGSAKLALLGSAEVRGVVIAAAASVLNEVKILSKAVISRTYGERKVDEYLKDDDFWNEHTEGGKLRKTSREAAMLIVAQRNA</sequence>
<dbReference type="OrthoDB" id="7030180at2"/>
<gene>
    <name evidence="1" type="ORF">C9I49_15390</name>
</gene>
<reference evidence="1 2" key="1">
    <citation type="submission" date="2018-05" db="EMBL/GenBank/DDBJ databases">
        <title>Genome sequences of two Antarctic strains of Pseudomonas prosekii: insights into adaptation to extreme conditions.</title>
        <authorList>
            <person name="Snopkova K."/>
            <person name="Dufkova K."/>
            <person name="Cejkova D."/>
            <person name="Sedlacek I."/>
            <person name="Smajs D."/>
        </authorList>
    </citation>
    <scope>NUCLEOTIDE SEQUENCE [LARGE SCALE GENOMIC DNA]</scope>
    <source>
        <strain evidence="1 2">P2673</strain>
    </source>
</reference>
<accession>A0A2U2D6U7</accession>
<evidence type="ECO:0000313" key="1">
    <source>
        <dbReference type="EMBL" id="PWE43688.1"/>
    </source>
</evidence>